<dbReference type="PANTHER" id="PTHR42928:SF5">
    <property type="entry name" value="BLR1237 PROTEIN"/>
    <property type="match status" value="1"/>
</dbReference>
<protein>
    <submittedName>
        <fullName evidence="3">Tripartite tricarboxylate transporter substrate binding protein</fullName>
    </submittedName>
</protein>
<keyword evidence="4" id="KW-1185">Reference proteome</keyword>
<keyword evidence="2" id="KW-0732">Signal</keyword>
<dbReference type="CDD" id="cd13578">
    <property type="entry name" value="PBP2_Bug27"/>
    <property type="match status" value="1"/>
</dbReference>
<dbReference type="PIRSF" id="PIRSF017082">
    <property type="entry name" value="YflP"/>
    <property type="match status" value="1"/>
</dbReference>
<dbReference type="InterPro" id="IPR006311">
    <property type="entry name" value="TAT_signal"/>
</dbReference>
<evidence type="ECO:0000256" key="1">
    <source>
        <dbReference type="ARBA" id="ARBA00006987"/>
    </source>
</evidence>
<dbReference type="EMBL" id="JAHSPR010000007">
    <property type="protein sequence ID" value="MBV4397604.1"/>
    <property type="molecule type" value="Genomic_DNA"/>
</dbReference>
<organism evidence="3 4">
    <name type="scientific">Advenella alkanexedens</name>
    <dbReference type="NCBI Taxonomy" id="1481665"/>
    <lineage>
        <taxon>Bacteria</taxon>
        <taxon>Pseudomonadati</taxon>
        <taxon>Pseudomonadota</taxon>
        <taxon>Betaproteobacteria</taxon>
        <taxon>Burkholderiales</taxon>
        <taxon>Alcaligenaceae</taxon>
    </lineage>
</organism>
<comment type="caution">
    <text evidence="3">The sequence shown here is derived from an EMBL/GenBank/DDBJ whole genome shotgun (WGS) entry which is preliminary data.</text>
</comment>
<dbReference type="PANTHER" id="PTHR42928">
    <property type="entry name" value="TRICARBOXYLATE-BINDING PROTEIN"/>
    <property type="match status" value="1"/>
</dbReference>
<accession>A0ABS6NPQ0</accession>
<dbReference type="InterPro" id="IPR005064">
    <property type="entry name" value="BUG"/>
</dbReference>
<dbReference type="PROSITE" id="PS51318">
    <property type="entry name" value="TAT"/>
    <property type="match status" value="1"/>
</dbReference>
<gene>
    <name evidence="3" type="ORF">KU392_10120</name>
</gene>
<dbReference type="Pfam" id="PF03401">
    <property type="entry name" value="TctC"/>
    <property type="match status" value="1"/>
</dbReference>
<evidence type="ECO:0000313" key="3">
    <source>
        <dbReference type="EMBL" id="MBV4397604.1"/>
    </source>
</evidence>
<evidence type="ECO:0000256" key="2">
    <source>
        <dbReference type="SAM" id="SignalP"/>
    </source>
</evidence>
<proteinExistence type="inferred from homology"/>
<name>A0ABS6NPQ0_9BURK</name>
<dbReference type="InterPro" id="IPR042100">
    <property type="entry name" value="Bug_dom1"/>
</dbReference>
<evidence type="ECO:0000313" key="4">
    <source>
        <dbReference type="Proteomes" id="UP000722165"/>
    </source>
</evidence>
<sequence>MIMTLTRRMILKSAGALLASGILGSNMAMAQDTATAWPEKPINFVVPYAAGGPLDTIARLLGEKVQQELKQTVIVENKAGAGGNIGAASVAKAQPDGYTLVMGAVAIQAINPWLYKNITFDPIKDFAPVIMVSSVPNVLIVNKDFAETNNINSLQDLIDYAKNNVGKLNYASGGSGSAGHLAGELMKARTGIDAVHVPYGGANPAKLSLLSNQTQFMFDNLASSLPLINDGQVKALAVTTKEATPFLPDTPTMEAAGIKDFDIGTWFGVFATGGTPESIINKLNQAYSNAMNDPAVQKQLKTMGSDTKPGTAQEFAEFVNAEHKKYKEIVEISGATIN</sequence>
<dbReference type="SUPFAM" id="SSF53850">
    <property type="entry name" value="Periplasmic binding protein-like II"/>
    <property type="match status" value="1"/>
</dbReference>
<dbReference type="Proteomes" id="UP000722165">
    <property type="component" value="Unassembled WGS sequence"/>
</dbReference>
<comment type="similarity">
    <text evidence="1">Belongs to the UPF0065 (bug) family.</text>
</comment>
<feature type="chain" id="PRO_5046347498" evidence="2">
    <location>
        <begin position="31"/>
        <end position="338"/>
    </location>
</feature>
<reference evidence="3 4" key="1">
    <citation type="submission" date="2021-06" db="EMBL/GenBank/DDBJ databases">
        <authorList>
            <person name="Lu T."/>
            <person name="Wang Q."/>
            <person name="Han X."/>
        </authorList>
    </citation>
    <scope>NUCLEOTIDE SEQUENCE [LARGE SCALE GENOMIC DNA]</scope>
    <source>
        <strain evidence="3 4">LAM0050</strain>
    </source>
</reference>
<dbReference type="Gene3D" id="3.40.190.150">
    <property type="entry name" value="Bordetella uptake gene, domain 1"/>
    <property type="match status" value="1"/>
</dbReference>
<feature type="signal peptide" evidence="2">
    <location>
        <begin position="1"/>
        <end position="30"/>
    </location>
</feature>
<dbReference type="Gene3D" id="3.40.190.10">
    <property type="entry name" value="Periplasmic binding protein-like II"/>
    <property type="match status" value="1"/>
</dbReference>